<sequence>MNATVTAVTPRPLLHAEHSPGWTNETTGDGVTVLFSSVQPDFGWQFETDRMESGDLSACLCPDTGARRLFSEEITPDMLADLGNACDRLQAWLDDCAEALAWLQAREREAGN</sequence>
<comment type="caution">
    <text evidence="1">The sequence shown here is derived from an EMBL/GenBank/DDBJ whole genome shotgun (WGS) entry which is preliminary data.</text>
</comment>
<dbReference type="EMBL" id="WHZY01000004">
    <property type="protein sequence ID" value="NEG78040.1"/>
    <property type="molecule type" value="Genomic_DNA"/>
</dbReference>
<gene>
    <name evidence="1" type="ORF">GFD22_03440</name>
</gene>
<proteinExistence type="predicted"/>
<reference evidence="1 2" key="1">
    <citation type="submission" date="2019-10" db="EMBL/GenBank/DDBJ databases">
        <title>Bifidobacterium from non-human primates.</title>
        <authorList>
            <person name="Modesto M."/>
        </authorList>
    </citation>
    <scope>NUCLEOTIDE SEQUENCE [LARGE SCALE GENOMIC DNA]</scope>
    <source>
        <strain evidence="1 2">TREC</strain>
    </source>
</reference>
<dbReference type="OrthoDB" id="3240570at2"/>
<keyword evidence="2" id="KW-1185">Reference proteome</keyword>
<accession>A0A7K3THE2</accession>
<name>A0A7K3THE2_9BIFI</name>
<organism evidence="1 2">
    <name type="scientific">Bifidobacterium avesanii</name>
    <dbReference type="NCBI Taxonomy" id="1798157"/>
    <lineage>
        <taxon>Bacteria</taxon>
        <taxon>Bacillati</taxon>
        <taxon>Actinomycetota</taxon>
        <taxon>Actinomycetes</taxon>
        <taxon>Bifidobacteriales</taxon>
        <taxon>Bifidobacteriaceae</taxon>
        <taxon>Bifidobacterium</taxon>
    </lineage>
</organism>
<evidence type="ECO:0000313" key="1">
    <source>
        <dbReference type="EMBL" id="NEG78040.1"/>
    </source>
</evidence>
<dbReference type="AlphaFoldDB" id="A0A7K3THE2"/>
<protein>
    <submittedName>
        <fullName evidence="1">Uncharacterized protein</fullName>
    </submittedName>
</protein>
<evidence type="ECO:0000313" key="2">
    <source>
        <dbReference type="Proteomes" id="UP000469763"/>
    </source>
</evidence>
<dbReference type="Proteomes" id="UP000469763">
    <property type="component" value="Unassembled WGS sequence"/>
</dbReference>
<dbReference type="RefSeq" id="WP_152349642.1">
    <property type="nucleotide sequence ID" value="NZ_WBSN01000002.1"/>
</dbReference>